<dbReference type="OrthoDB" id="445556at2759"/>
<evidence type="ECO:0000259" key="2">
    <source>
        <dbReference type="PROSITE" id="PS50076"/>
    </source>
</evidence>
<comment type="caution">
    <text evidence="3">The sequence shown here is derived from an EMBL/GenBank/DDBJ whole genome shotgun (WGS) entry which is preliminary data.</text>
</comment>
<organism evidence="3 4">
    <name type="scientific">Ambrosiozyma monospora</name>
    <name type="common">Yeast</name>
    <name type="synonym">Endomycopsis monosporus</name>
    <dbReference type="NCBI Taxonomy" id="43982"/>
    <lineage>
        <taxon>Eukaryota</taxon>
        <taxon>Fungi</taxon>
        <taxon>Dikarya</taxon>
        <taxon>Ascomycota</taxon>
        <taxon>Saccharomycotina</taxon>
        <taxon>Pichiomycetes</taxon>
        <taxon>Pichiales</taxon>
        <taxon>Pichiaceae</taxon>
        <taxon>Ambrosiozyma</taxon>
    </lineage>
</organism>
<dbReference type="SUPFAM" id="SSF46565">
    <property type="entry name" value="Chaperone J-domain"/>
    <property type="match status" value="1"/>
</dbReference>
<evidence type="ECO:0000313" key="4">
    <source>
        <dbReference type="Proteomes" id="UP001165063"/>
    </source>
</evidence>
<feature type="region of interest" description="Disordered" evidence="1">
    <location>
        <begin position="181"/>
        <end position="202"/>
    </location>
</feature>
<gene>
    <name evidence="3" type="ORF">Amon01_000710400</name>
</gene>
<dbReference type="AlphaFoldDB" id="A0A9W7DIJ8"/>
<name>A0A9W7DIJ8_AMBMO</name>
<dbReference type="Proteomes" id="UP001165063">
    <property type="component" value="Unassembled WGS sequence"/>
</dbReference>
<proteinExistence type="predicted"/>
<dbReference type="InterPro" id="IPR036869">
    <property type="entry name" value="J_dom_sf"/>
</dbReference>
<feature type="domain" description="J" evidence="2">
    <location>
        <begin position="116"/>
        <end position="235"/>
    </location>
</feature>
<evidence type="ECO:0000313" key="3">
    <source>
        <dbReference type="EMBL" id="GMG49409.1"/>
    </source>
</evidence>
<feature type="region of interest" description="Disordered" evidence="1">
    <location>
        <begin position="245"/>
        <end position="267"/>
    </location>
</feature>
<feature type="compositionally biased region" description="Low complexity" evidence="1">
    <location>
        <begin position="256"/>
        <end position="267"/>
    </location>
</feature>
<dbReference type="EMBL" id="BSXU01004982">
    <property type="protein sequence ID" value="GMG49409.1"/>
    <property type="molecule type" value="Genomic_DNA"/>
</dbReference>
<sequence>MSAPKLYKLSISHFSVQPQLVINYAKPVISTSFTFTRKLSPSSVSSTPNDINLFSIRSYSTSIRINNKSENINKSDTRTPPEGISNTKHSNDEGTIDPELLELLRTYPTTEESWMTPYNVLGFKNQDDFERCKLKNRFYKLAKLYHPDSRAYIGSQLHSQTTGYHQVNQKFQLFNIFNNKPNRVPSGDANENGNGNQNSKNVLTEKIKEERFKKVLAAYTLLKHPRTKTNYDKYGIGWQDNSSSVLRTPESANGNQTQSSYSSYSTTQRETGTWEDYYKPKYERTYGFNGDDNWKTVKKDGNDDGNEPSLYEQLDANRSSVLMALGMTGLVYVALQIAHRTLYDDSSADSYAAFMRDDNDVVNGYGKKLGNRK</sequence>
<protein>
    <submittedName>
        <fullName evidence="3">Unnamed protein product</fullName>
    </submittedName>
</protein>
<dbReference type="InterPro" id="IPR001623">
    <property type="entry name" value="DnaJ_domain"/>
</dbReference>
<dbReference type="Gene3D" id="1.10.287.110">
    <property type="entry name" value="DnaJ domain"/>
    <property type="match status" value="1"/>
</dbReference>
<feature type="region of interest" description="Disordered" evidence="1">
    <location>
        <begin position="71"/>
        <end position="95"/>
    </location>
</feature>
<evidence type="ECO:0000256" key="1">
    <source>
        <dbReference type="SAM" id="MobiDB-lite"/>
    </source>
</evidence>
<keyword evidence="4" id="KW-1185">Reference proteome</keyword>
<dbReference type="CDD" id="cd06257">
    <property type="entry name" value="DnaJ"/>
    <property type="match status" value="1"/>
</dbReference>
<accession>A0A9W7DIJ8</accession>
<reference evidence="3" key="1">
    <citation type="submission" date="2023-04" db="EMBL/GenBank/DDBJ databases">
        <title>Ambrosiozyma monospora NBRC 1965.</title>
        <authorList>
            <person name="Ichikawa N."/>
            <person name="Sato H."/>
            <person name="Tonouchi N."/>
        </authorList>
    </citation>
    <scope>NUCLEOTIDE SEQUENCE</scope>
    <source>
        <strain evidence="3">NBRC 1965</strain>
    </source>
</reference>
<feature type="compositionally biased region" description="Polar residues" evidence="1">
    <location>
        <begin position="245"/>
        <end position="255"/>
    </location>
</feature>
<dbReference type="PROSITE" id="PS50076">
    <property type="entry name" value="DNAJ_2"/>
    <property type="match status" value="1"/>
</dbReference>
<feature type="compositionally biased region" description="Low complexity" evidence="1">
    <location>
        <begin position="187"/>
        <end position="201"/>
    </location>
</feature>